<feature type="compositionally biased region" description="Low complexity" evidence="1">
    <location>
        <begin position="321"/>
        <end position="332"/>
    </location>
</feature>
<feature type="region of interest" description="Disordered" evidence="1">
    <location>
        <begin position="26"/>
        <end position="83"/>
    </location>
</feature>
<evidence type="ECO:0000256" key="2">
    <source>
        <dbReference type="SAM" id="Phobius"/>
    </source>
</evidence>
<evidence type="ECO:0008006" key="5">
    <source>
        <dbReference type="Google" id="ProtNLM"/>
    </source>
</evidence>
<dbReference type="RefSeq" id="WP_289826892.1">
    <property type="nucleotide sequence ID" value="NZ_JAUEIR010000003.1"/>
</dbReference>
<feature type="compositionally biased region" description="Basic and acidic residues" evidence="1">
    <location>
        <begin position="28"/>
        <end position="59"/>
    </location>
</feature>
<sequence length="338" mass="36811">MAKRPPLTADEATELFSELDDSGVVDPMRARDASRRRAVRDKAREEGGAEAVNRLESDHRRSRRARQAQVDPLSADDPSGSKVGQTITRTALICIIGVLVFVVGMQVVYGVNRRLNTANLSDRANVETVEHAMESGVEWGNGFTQFPEEFTVDEASEQSGIVEVSVVDTTSKNELELLSNSQIQAAALATNALLNNKINRVVYNVYVRVDESGNFVHDSFFGFLKSDGTRRAMLTFIWTKEVTAGTSNIDWQLRIVGMDEETAGKIQEQVNSVSSLAESTEVTQDDIDEEQREQNMEQNLHGSEVFSGGSPEKSPSDVLPAPDAATDGAADASAEDAA</sequence>
<proteinExistence type="predicted"/>
<evidence type="ECO:0000256" key="1">
    <source>
        <dbReference type="SAM" id="MobiDB-lite"/>
    </source>
</evidence>
<accession>A0AAW7K192</accession>
<evidence type="ECO:0000313" key="4">
    <source>
        <dbReference type="Proteomes" id="UP001168505"/>
    </source>
</evidence>
<keyword evidence="2" id="KW-0812">Transmembrane</keyword>
<keyword evidence="2" id="KW-1133">Transmembrane helix</keyword>
<feature type="transmembrane region" description="Helical" evidence="2">
    <location>
        <begin position="91"/>
        <end position="111"/>
    </location>
</feature>
<dbReference type="Proteomes" id="UP001168505">
    <property type="component" value="Unassembled WGS sequence"/>
</dbReference>
<reference evidence="3" key="1">
    <citation type="submission" date="2023-06" db="EMBL/GenBank/DDBJ databases">
        <authorList>
            <person name="Zeman M."/>
            <person name="Kubasova T."/>
            <person name="Jahodarova E."/>
            <person name="Nykrynova M."/>
            <person name="Rychlik I."/>
        </authorList>
    </citation>
    <scope>NUCLEOTIDE SEQUENCE</scope>
    <source>
        <strain evidence="3">15_COKtk</strain>
    </source>
</reference>
<organism evidence="3 4">
    <name type="scientific">Collinsella ihumii</name>
    <dbReference type="NCBI Taxonomy" id="1720204"/>
    <lineage>
        <taxon>Bacteria</taxon>
        <taxon>Bacillati</taxon>
        <taxon>Actinomycetota</taxon>
        <taxon>Coriobacteriia</taxon>
        <taxon>Coriobacteriales</taxon>
        <taxon>Coriobacteriaceae</taxon>
        <taxon>Collinsella</taxon>
    </lineage>
</organism>
<gene>
    <name evidence="3" type="ORF">QVN40_04585</name>
</gene>
<protein>
    <recommendedName>
        <fullName evidence="5">DUF4825 domain-containing protein</fullName>
    </recommendedName>
</protein>
<dbReference type="AlphaFoldDB" id="A0AAW7K192"/>
<evidence type="ECO:0000313" key="3">
    <source>
        <dbReference type="EMBL" id="MDN0068977.1"/>
    </source>
</evidence>
<comment type="caution">
    <text evidence="3">The sequence shown here is derived from an EMBL/GenBank/DDBJ whole genome shotgun (WGS) entry which is preliminary data.</text>
</comment>
<feature type="region of interest" description="Disordered" evidence="1">
    <location>
        <begin position="274"/>
        <end position="338"/>
    </location>
</feature>
<keyword evidence="2" id="KW-0472">Membrane</keyword>
<reference evidence="3" key="2">
    <citation type="submission" date="2023-08" db="EMBL/GenBank/DDBJ databases">
        <title>Identification and characterization of horizontal gene transfer across gut microbiota members of farm animals based on homology search.</title>
        <authorList>
            <person name="Schwarzerova J."/>
            <person name="Nykrynova M."/>
            <person name="Jureckova K."/>
            <person name="Cejkova D."/>
            <person name="Rychlik I."/>
        </authorList>
    </citation>
    <scope>NUCLEOTIDE SEQUENCE</scope>
    <source>
        <strain evidence="3">15_COKtk</strain>
    </source>
</reference>
<dbReference type="EMBL" id="JAUEIR010000003">
    <property type="protein sequence ID" value="MDN0068977.1"/>
    <property type="molecule type" value="Genomic_DNA"/>
</dbReference>
<name>A0AAW7K192_9ACTN</name>